<comment type="caution">
    <text evidence="1">The sequence shown here is derived from an EMBL/GenBank/DDBJ whole genome shotgun (WGS) entry which is preliminary data.</text>
</comment>
<proteinExistence type="predicted"/>
<reference evidence="1" key="1">
    <citation type="submission" date="2010-07" db="EMBL/GenBank/DDBJ databases">
        <authorList>
            <consortium name="CONSOLIDER consortium CSD2007-00005"/>
            <person name="Guazzaroni M.-E."/>
            <person name="Richter M."/>
            <person name="Garcia-Salamanca A."/>
            <person name="Yarza P."/>
            <person name="Ferrer M."/>
        </authorList>
    </citation>
    <scope>NUCLEOTIDE SEQUENCE</scope>
</reference>
<dbReference type="EMBL" id="ADZX01000803">
    <property type="protein sequence ID" value="EFK95336.1"/>
    <property type="molecule type" value="Genomic_DNA"/>
</dbReference>
<protein>
    <submittedName>
        <fullName evidence="1">Membrane protein</fullName>
    </submittedName>
</protein>
<dbReference type="AlphaFoldDB" id="D9PM79"/>
<sequence>MIVMVAGAVNVAPFAGLVIEHAGTTFAGAFTVNVATLDVALPALFATTTLNCEPLSPITVAGVVYVATVAPEIFTAFFRH</sequence>
<name>D9PM79_9ZZZZ</name>
<evidence type="ECO:0000313" key="1">
    <source>
        <dbReference type="EMBL" id="EFK95336.1"/>
    </source>
</evidence>
<organism evidence="1">
    <name type="scientific">sediment metagenome</name>
    <dbReference type="NCBI Taxonomy" id="749907"/>
    <lineage>
        <taxon>unclassified sequences</taxon>
        <taxon>metagenomes</taxon>
        <taxon>ecological metagenomes</taxon>
    </lineage>
</organism>
<reference evidence="1" key="2">
    <citation type="journal article" date="2011" name="Microb. Ecol.">
        <title>Taxonomic and Functional Metagenomic Profiling of the Microbial Community in the Anoxic Sediment of a Sub-saline Shallow Lake (Laguna de Carrizo, Central Spain).</title>
        <authorList>
            <person name="Ferrer M."/>
            <person name="Guazzaroni M.E."/>
            <person name="Richter M."/>
            <person name="Garcia-Salamanca A."/>
            <person name="Yarza P."/>
            <person name="Suarez-Suarez A."/>
            <person name="Solano J."/>
            <person name="Alcaide M."/>
            <person name="van Dillewijn P."/>
            <person name="Molina-Henares M.A."/>
            <person name="Lopez-Cortes N."/>
            <person name="Al-Ramahi Y."/>
            <person name="Guerrero C."/>
            <person name="Acosta A."/>
            <person name="de Eugenio L.I."/>
            <person name="Martinez V."/>
            <person name="Marques S."/>
            <person name="Rojo F."/>
            <person name="Santero E."/>
            <person name="Genilloud O."/>
            <person name="Perez-Perez J."/>
            <person name="Rossello-Mora R."/>
            <person name="Ramos J.L."/>
        </authorList>
    </citation>
    <scope>NUCLEOTIDE SEQUENCE</scope>
</reference>
<accession>D9PM79</accession>
<gene>
    <name evidence="1" type="ORF">LDC_2657</name>
</gene>